<evidence type="ECO:0000313" key="3">
    <source>
        <dbReference type="EMBL" id="UEL48451.1"/>
    </source>
</evidence>
<dbReference type="PANTHER" id="PTHR39430">
    <property type="entry name" value="MEMBRANE-ASSOCIATED PROTEASE-RELATED"/>
    <property type="match status" value="1"/>
</dbReference>
<dbReference type="KEGG" id="tem:JW646_03085"/>
<keyword evidence="4" id="KW-1185">Reference proteome</keyword>
<evidence type="ECO:0000313" key="4">
    <source>
        <dbReference type="Proteomes" id="UP001198983"/>
    </source>
</evidence>
<feature type="domain" description="CAAX prenyl protease 2/Lysostaphin resistance protein A-like" evidence="2">
    <location>
        <begin position="146"/>
        <end position="237"/>
    </location>
</feature>
<evidence type="ECO:0000259" key="2">
    <source>
        <dbReference type="Pfam" id="PF02517"/>
    </source>
</evidence>
<organism evidence="3 4">
    <name type="scientific">Terrisporobacter hibernicus</name>
    <dbReference type="NCBI Taxonomy" id="2813371"/>
    <lineage>
        <taxon>Bacteria</taxon>
        <taxon>Bacillati</taxon>
        <taxon>Bacillota</taxon>
        <taxon>Clostridia</taxon>
        <taxon>Peptostreptococcales</taxon>
        <taxon>Peptostreptococcaceae</taxon>
        <taxon>Terrisporobacter</taxon>
    </lineage>
</organism>
<dbReference type="GO" id="GO:0004175">
    <property type="term" value="F:endopeptidase activity"/>
    <property type="evidence" value="ECO:0007669"/>
    <property type="project" value="UniProtKB-ARBA"/>
</dbReference>
<protein>
    <submittedName>
        <fullName evidence="3">CPBP family intramembrane metalloprotease</fullName>
    </submittedName>
</protein>
<feature type="transmembrane region" description="Helical" evidence="1">
    <location>
        <begin position="62"/>
        <end position="83"/>
    </location>
</feature>
<reference evidence="3 4" key="1">
    <citation type="journal article" date="2023" name="Int. J. Syst. Evol. Microbiol.">
        <title>Terrisporobacter hibernicus sp. nov., isolated from bovine faeces in Northern Ireland.</title>
        <authorList>
            <person name="Mitchell M."/>
            <person name="Nguyen S.V."/>
            <person name="Connor M."/>
            <person name="Fairley D.J."/>
            <person name="Donoghue O."/>
            <person name="Marshall H."/>
            <person name="Koolman L."/>
            <person name="McMullan G."/>
            <person name="Schaffer K.E."/>
            <person name="McGrath J.W."/>
            <person name="Fanning S."/>
        </authorList>
    </citation>
    <scope>NUCLEOTIDE SEQUENCE [LARGE SCALE GENOMIC DNA]</scope>
    <source>
        <strain evidence="3 4">MCA3</strain>
    </source>
</reference>
<feature type="transmembrane region" description="Helical" evidence="1">
    <location>
        <begin position="21"/>
        <end position="50"/>
    </location>
</feature>
<dbReference type="EMBL" id="CP081135">
    <property type="protein sequence ID" value="UEL48451.1"/>
    <property type="molecule type" value="Genomic_DNA"/>
</dbReference>
<dbReference type="RefSeq" id="WP_228416582.1">
    <property type="nucleotide sequence ID" value="NZ_CP081135.1"/>
</dbReference>
<feature type="transmembrane region" description="Helical" evidence="1">
    <location>
        <begin position="277"/>
        <end position="295"/>
    </location>
</feature>
<keyword evidence="1" id="KW-0472">Membrane</keyword>
<sequence>MLIKQTRLTEEAKKSRVLLNIIIAMIMAYIFIQIGGLVGAKIGSFIINLLVVNGFFAQHKELIGVLQVGIICVFLLSSVFLWVKFIEKRKIMSLGFYRENWVIKYITGILIGLGLMSTVVLILFMLGDITVQTNSLHPVGMAALTNIPFVFMVWMLQGASEEVITRGWLMNVLGAKYNITVGLIASALLFGGIHLMNPNVNYIALLNIVLIGIFFGLCVIYTNNLWIVCGMHSAWNFAQGNVFGFAVSGNESSAGTLIDLSLVGNKSITGGEFGPEAGLVCSVVILIFILVLVLLQKKGYFSKYE</sequence>
<dbReference type="Proteomes" id="UP001198983">
    <property type="component" value="Chromosome"/>
</dbReference>
<keyword evidence="3" id="KW-0482">Metalloprotease</keyword>
<feature type="transmembrane region" description="Helical" evidence="1">
    <location>
        <begin position="103"/>
        <end position="126"/>
    </location>
</feature>
<evidence type="ECO:0000256" key="1">
    <source>
        <dbReference type="SAM" id="Phobius"/>
    </source>
</evidence>
<gene>
    <name evidence="3" type="ORF">JW646_03085</name>
</gene>
<keyword evidence="1" id="KW-0812">Transmembrane</keyword>
<feature type="transmembrane region" description="Helical" evidence="1">
    <location>
        <begin position="202"/>
        <end position="222"/>
    </location>
</feature>
<feature type="transmembrane region" description="Helical" evidence="1">
    <location>
        <begin position="177"/>
        <end position="196"/>
    </location>
</feature>
<keyword evidence="1" id="KW-1133">Transmembrane helix</keyword>
<proteinExistence type="predicted"/>
<dbReference type="InterPro" id="IPR003675">
    <property type="entry name" value="Rce1/LyrA-like_dom"/>
</dbReference>
<dbReference type="GO" id="GO:0080120">
    <property type="term" value="P:CAAX-box protein maturation"/>
    <property type="evidence" value="ECO:0007669"/>
    <property type="project" value="UniProtKB-ARBA"/>
</dbReference>
<feature type="transmembrane region" description="Helical" evidence="1">
    <location>
        <begin position="138"/>
        <end position="156"/>
    </location>
</feature>
<dbReference type="PANTHER" id="PTHR39430:SF1">
    <property type="entry name" value="PROTEASE"/>
    <property type="match status" value="1"/>
</dbReference>
<dbReference type="Pfam" id="PF02517">
    <property type="entry name" value="Rce1-like"/>
    <property type="match status" value="1"/>
</dbReference>
<keyword evidence="3" id="KW-0645">Protease</keyword>
<feature type="transmembrane region" description="Helical" evidence="1">
    <location>
        <begin position="234"/>
        <end position="257"/>
    </location>
</feature>
<accession>A0AAX2ZHD2</accession>
<name>A0AAX2ZHD2_9FIRM</name>
<dbReference type="GO" id="GO:0008237">
    <property type="term" value="F:metallopeptidase activity"/>
    <property type="evidence" value="ECO:0007669"/>
    <property type="project" value="UniProtKB-KW"/>
</dbReference>
<dbReference type="AlphaFoldDB" id="A0AAX2ZHD2"/>
<keyword evidence="3" id="KW-0378">Hydrolase</keyword>